<keyword evidence="7 8" id="KW-0472">Membrane</keyword>
<evidence type="ECO:0000313" key="10">
    <source>
        <dbReference type="Proteomes" id="UP000628079"/>
    </source>
</evidence>
<accession>A0A8H9FS08</accession>
<dbReference type="EMBL" id="BMEA01000001">
    <property type="protein sequence ID" value="GGB77731.1"/>
    <property type="molecule type" value="Genomic_DNA"/>
</dbReference>
<keyword evidence="6 8" id="KW-1133">Transmembrane helix</keyword>
<evidence type="ECO:0000256" key="3">
    <source>
        <dbReference type="ARBA" id="ARBA00022448"/>
    </source>
</evidence>
<evidence type="ECO:0000256" key="5">
    <source>
        <dbReference type="ARBA" id="ARBA00022692"/>
    </source>
</evidence>
<dbReference type="PANTHER" id="PTHR30472:SF24">
    <property type="entry name" value="FERRIC ENTEROBACTIN TRANSPORT SYSTEM PERMEASE PROTEIN FEPG"/>
    <property type="match status" value="1"/>
</dbReference>
<dbReference type="GO" id="GO:0005886">
    <property type="term" value="C:plasma membrane"/>
    <property type="evidence" value="ECO:0007669"/>
    <property type="project" value="UniProtKB-SubCell"/>
</dbReference>
<reference evidence="9" key="2">
    <citation type="submission" date="2020-09" db="EMBL/GenBank/DDBJ databases">
        <authorList>
            <person name="Sun Q."/>
            <person name="Zhou Y."/>
        </authorList>
    </citation>
    <scope>NUCLEOTIDE SEQUENCE</scope>
    <source>
        <strain evidence="9">CGMCC 1.10749</strain>
    </source>
</reference>
<comment type="similarity">
    <text evidence="2">Belongs to the binding-protein-dependent transport system permease family. FecCD subfamily.</text>
</comment>
<feature type="transmembrane region" description="Helical" evidence="8">
    <location>
        <begin position="324"/>
        <end position="345"/>
    </location>
</feature>
<dbReference type="CDD" id="cd06550">
    <property type="entry name" value="TM_ABC_iron-siderophores_like"/>
    <property type="match status" value="1"/>
</dbReference>
<evidence type="ECO:0000256" key="7">
    <source>
        <dbReference type="ARBA" id="ARBA00023136"/>
    </source>
</evidence>
<evidence type="ECO:0000256" key="4">
    <source>
        <dbReference type="ARBA" id="ARBA00022475"/>
    </source>
</evidence>
<dbReference type="GO" id="GO:0022857">
    <property type="term" value="F:transmembrane transporter activity"/>
    <property type="evidence" value="ECO:0007669"/>
    <property type="project" value="InterPro"/>
</dbReference>
<comment type="caution">
    <text evidence="9">The sequence shown here is derived from an EMBL/GenBank/DDBJ whole genome shotgun (WGS) entry which is preliminary data.</text>
</comment>
<evidence type="ECO:0000256" key="1">
    <source>
        <dbReference type="ARBA" id="ARBA00004651"/>
    </source>
</evidence>
<evidence type="ECO:0000256" key="2">
    <source>
        <dbReference type="ARBA" id="ARBA00007935"/>
    </source>
</evidence>
<dbReference type="Pfam" id="PF01032">
    <property type="entry name" value="FecCD"/>
    <property type="match status" value="1"/>
</dbReference>
<dbReference type="AlphaFoldDB" id="A0A8H9FS08"/>
<dbReference type="InterPro" id="IPR000522">
    <property type="entry name" value="ABC_transptr_permease_BtuC"/>
</dbReference>
<feature type="transmembrane region" description="Helical" evidence="8">
    <location>
        <begin position="142"/>
        <end position="162"/>
    </location>
</feature>
<dbReference type="InterPro" id="IPR037294">
    <property type="entry name" value="ABC_BtuC-like"/>
</dbReference>
<keyword evidence="3" id="KW-0813">Transport</keyword>
<dbReference type="SUPFAM" id="SSF81345">
    <property type="entry name" value="ABC transporter involved in vitamin B12 uptake, BtuC"/>
    <property type="match status" value="1"/>
</dbReference>
<reference evidence="9" key="1">
    <citation type="journal article" date="2014" name="Int. J. Syst. Evol. Microbiol.">
        <title>Complete genome sequence of Corynebacterium casei LMG S-19264T (=DSM 44701T), isolated from a smear-ripened cheese.</title>
        <authorList>
            <consortium name="US DOE Joint Genome Institute (JGI-PGF)"/>
            <person name="Walter F."/>
            <person name="Albersmeier A."/>
            <person name="Kalinowski J."/>
            <person name="Ruckert C."/>
        </authorList>
    </citation>
    <scope>NUCLEOTIDE SEQUENCE</scope>
    <source>
        <strain evidence="9">CGMCC 1.10749</strain>
    </source>
</reference>
<proteinExistence type="inferred from homology"/>
<evidence type="ECO:0000256" key="6">
    <source>
        <dbReference type="ARBA" id="ARBA00022989"/>
    </source>
</evidence>
<dbReference type="Proteomes" id="UP000628079">
    <property type="component" value="Unassembled WGS sequence"/>
</dbReference>
<keyword evidence="4" id="KW-1003">Cell membrane</keyword>
<evidence type="ECO:0000313" key="9">
    <source>
        <dbReference type="EMBL" id="GGB77731.1"/>
    </source>
</evidence>
<feature type="transmembrane region" description="Helical" evidence="8">
    <location>
        <begin position="197"/>
        <end position="215"/>
    </location>
</feature>
<protein>
    <submittedName>
        <fullName evidence="9">ABC transporter permease</fullName>
    </submittedName>
</protein>
<feature type="transmembrane region" description="Helical" evidence="8">
    <location>
        <begin position="351"/>
        <end position="372"/>
    </location>
</feature>
<organism evidence="9 10">
    <name type="scientific">Knoellia flava</name>
    <dbReference type="NCBI Taxonomy" id="913969"/>
    <lineage>
        <taxon>Bacteria</taxon>
        <taxon>Bacillati</taxon>
        <taxon>Actinomycetota</taxon>
        <taxon>Actinomycetes</taxon>
        <taxon>Micrococcales</taxon>
        <taxon>Intrasporangiaceae</taxon>
        <taxon>Knoellia</taxon>
    </lineage>
</organism>
<dbReference type="GO" id="GO:0033214">
    <property type="term" value="P:siderophore-iron import into cell"/>
    <property type="evidence" value="ECO:0007669"/>
    <property type="project" value="TreeGrafter"/>
</dbReference>
<comment type="subcellular location">
    <subcellularLocation>
        <location evidence="1">Cell membrane</location>
        <topology evidence="1">Multi-pass membrane protein</topology>
    </subcellularLocation>
</comment>
<feature type="transmembrane region" description="Helical" evidence="8">
    <location>
        <begin position="285"/>
        <end position="312"/>
    </location>
</feature>
<feature type="transmembrane region" description="Helical" evidence="8">
    <location>
        <begin position="59"/>
        <end position="78"/>
    </location>
</feature>
<feature type="transmembrane region" description="Helical" evidence="8">
    <location>
        <begin position="168"/>
        <end position="185"/>
    </location>
</feature>
<keyword evidence="5 8" id="KW-0812">Transmembrane</keyword>
<feature type="transmembrane region" description="Helical" evidence="8">
    <location>
        <begin position="109"/>
        <end position="130"/>
    </location>
</feature>
<dbReference type="PANTHER" id="PTHR30472">
    <property type="entry name" value="FERRIC ENTEROBACTIN TRANSPORT SYSTEM PERMEASE PROTEIN"/>
    <property type="match status" value="1"/>
</dbReference>
<sequence>MNTPVRTRPQLVERREHAAGSTAYAAGSLLSTGGTGAPDTGTITALRAARRRVHRRRRVLLAALTLLVVGLFLARALLGDYRISFVDGIRMVSGTTIPGASFIFMESTLPRACMAVLAGAAFASAGAAFQSMLRNPLASPDVLGINLGASASAVFAVVLLGWSGTPVAVVAFAGAVAVAAAIHGFAGRGGAATGRMILVGVGLAAVLSSVVHWVLLRADIYRAQDALVWLTGSLGTVSWDEVARLGVVVAVGLPLLTFATRQLGVLGLGDDLATGLGVRAPRLRLAVTALVVLLTASATAVCGPIAFVGFLSGPIARRLTGGRTSVPAAALVGAAMVLAADYLSAYAVPGTAFPVGVVTGLAGAPVLVWLLVAGRRSISEK</sequence>
<dbReference type="Gene3D" id="1.10.3470.10">
    <property type="entry name" value="ABC transporter involved in vitamin B12 uptake, BtuC"/>
    <property type="match status" value="1"/>
</dbReference>
<evidence type="ECO:0000256" key="8">
    <source>
        <dbReference type="SAM" id="Phobius"/>
    </source>
</evidence>
<name>A0A8H9FS08_9MICO</name>
<gene>
    <name evidence="9" type="ORF">GCM10011314_16740</name>
</gene>